<evidence type="ECO:0000313" key="1">
    <source>
        <dbReference type="EMBL" id="MDC2889120.1"/>
    </source>
</evidence>
<dbReference type="EMBL" id="JAQOMS010000002">
    <property type="protein sequence ID" value="MDC2889120.1"/>
    <property type="molecule type" value="Genomic_DNA"/>
</dbReference>
<dbReference type="Proteomes" id="UP001528411">
    <property type="component" value="Unassembled WGS sequence"/>
</dbReference>
<protein>
    <submittedName>
        <fullName evidence="1">Uncharacterized protein</fullName>
    </submittedName>
</protein>
<organism evidence="1 2">
    <name type="scientific">Psychrosphaera algicola</name>
    <dbReference type="NCBI Taxonomy" id="3023714"/>
    <lineage>
        <taxon>Bacteria</taxon>
        <taxon>Pseudomonadati</taxon>
        <taxon>Pseudomonadota</taxon>
        <taxon>Gammaproteobacteria</taxon>
        <taxon>Alteromonadales</taxon>
        <taxon>Pseudoalteromonadaceae</taxon>
        <taxon>Psychrosphaera</taxon>
    </lineage>
</organism>
<gene>
    <name evidence="1" type="ORF">PN838_10545</name>
</gene>
<name>A0ABT5FC52_9GAMM</name>
<sequence>MDALTFVSKLFEFTAWPIAAVILGIVLKQPLEKLLGRLTSAKHKDTEFGFAPDSQNAPKLASSGSIADAVPQDSLGLIAEQEALIYKSLEDLKIDSAEDKVKVLAKHHANLQIRSAYAQINSAIYSSQLLLLQALNTQASPVELSFFYSYYNAAKNSYPDYYETYSFEDWLNYMKGSGLINTKDEKYFITVFGRGFLTALTEAGANQKRVY</sequence>
<evidence type="ECO:0000313" key="2">
    <source>
        <dbReference type="Proteomes" id="UP001528411"/>
    </source>
</evidence>
<dbReference type="RefSeq" id="WP_272180622.1">
    <property type="nucleotide sequence ID" value="NZ_JAQOMS010000002.1"/>
</dbReference>
<comment type="caution">
    <text evidence="1">The sequence shown here is derived from an EMBL/GenBank/DDBJ whole genome shotgun (WGS) entry which is preliminary data.</text>
</comment>
<accession>A0ABT5FC52</accession>
<proteinExistence type="predicted"/>
<keyword evidence="2" id="KW-1185">Reference proteome</keyword>
<reference evidence="1 2" key="1">
    <citation type="submission" date="2023-01" db="EMBL/GenBank/DDBJ databases">
        <title>Psychrosphaera sp. nov., isolated from marine algae.</title>
        <authorList>
            <person name="Bayburt H."/>
            <person name="Choi B.J."/>
            <person name="Kim J.M."/>
            <person name="Choi D.G."/>
            <person name="Jeon C.O."/>
        </authorList>
    </citation>
    <scope>NUCLEOTIDE SEQUENCE [LARGE SCALE GENOMIC DNA]</scope>
    <source>
        <strain evidence="1 2">G1-22</strain>
    </source>
</reference>